<dbReference type="NCBIfam" id="NF001095">
    <property type="entry name" value="PRK00124.1"/>
    <property type="match status" value="1"/>
</dbReference>
<name>A0A2V2YMI0_9BACL</name>
<accession>A0A2V2YMI0</accession>
<organism evidence="3 4">
    <name type="scientific">Paenibacillus cellulosilyticus</name>
    <dbReference type="NCBI Taxonomy" id="375489"/>
    <lineage>
        <taxon>Bacteria</taxon>
        <taxon>Bacillati</taxon>
        <taxon>Bacillota</taxon>
        <taxon>Bacilli</taxon>
        <taxon>Bacillales</taxon>
        <taxon>Paenibacillaceae</taxon>
        <taxon>Paenibacillus</taxon>
    </lineage>
</organism>
<comment type="similarity">
    <text evidence="1 2">Belongs to the UPF0178 family.</text>
</comment>
<dbReference type="InterPro" id="IPR003791">
    <property type="entry name" value="UPF0178"/>
</dbReference>
<dbReference type="Pfam" id="PF02639">
    <property type="entry name" value="DUF188"/>
    <property type="match status" value="1"/>
</dbReference>
<evidence type="ECO:0000313" key="3">
    <source>
        <dbReference type="EMBL" id="PWV95423.1"/>
    </source>
</evidence>
<reference evidence="3 4" key="1">
    <citation type="submission" date="2018-05" db="EMBL/GenBank/DDBJ databases">
        <title>Genomic Encyclopedia of Type Strains, Phase III (KMG-III): the genomes of soil and plant-associated and newly described type strains.</title>
        <authorList>
            <person name="Whitman W."/>
        </authorList>
    </citation>
    <scope>NUCLEOTIDE SEQUENCE [LARGE SCALE GENOMIC DNA]</scope>
    <source>
        <strain evidence="3 4">CECT 5696</strain>
    </source>
</reference>
<evidence type="ECO:0000313" key="4">
    <source>
        <dbReference type="Proteomes" id="UP000246635"/>
    </source>
</evidence>
<proteinExistence type="inferred from homology"/>
<dbReference type="PANTHER" id="PTHR35146">
    <property type="entry name" value="UPF0178 PROTEIN YAII"/>
    <property type="match status" value="1"/>
</dbReference>
<protein>
    <recommendedName>
        <fullName evidence="2">UPF0178 protein DFQ01_12726</fullName>
    </recommendedName>
</protein>
<comment type="caution">
    <text evidence="3">The sequence shown here is derived from an EMBL/GenBank/DDBJ whole genome shotgun (WGS) entry which is preliminary data.</text>
</comment>
<evidence type="ECO:0000256" key="1">
    <source>
        <dbReference type="ARBA" id="ARBA00008522"/>
    </source>
</evidence>
<gene>
    <name evidence="3" type="ORF">DFQ01_12726</name>
</gene>
<keyword evidence="4" id="KW-1185">Reference proteome</keyword>
<sequence>MQPQMQSAAQERVILVDADACPVKREIALVAEQFKVPVIMVSSYDHWLEPSAGVQVIQVDRGNDSVDLYIVNLVKRGHIVVTQDLGLSSLVLAKGGLVLSNRGEEIVEEQIGYLLERRHESARRRRAGGRTKGPKALTDEDRIRFQQKLTKLLSPRQEFSQP</sequence>
<dbReference type="PANTHER" id="PTHR35146:SF1">
    <property type="entry name" value="UPF0178 PROTEIN YAII"/>
    <property type="match status" value="1"/>
</dbReference>
<dbReference type="HAMAP" id="MF_00489">
    <property type="entry name" value="UPF0178"/>
    <property type="match status" value="1"/>
</dbReference>
<dbReference type="Proteomes" id="UP000246635">
    <property type="component" value="Unassembled WGS sequence"/>
</dbReference>
<evidence type="ECO:0000256" key="2">
    <source>
        <dbReference type="HAMAP-Rule" id="MF_00489"/>
    </source>
</evidence>
<dbReference type="RefSeq" id="WP_245946855.1">
    <property type="nucleotide sequence ID" value="NZ_CP054609.1"/>
</dbReference>
<dbReference type="AlphaFoldDB" id="A0A2V2YMI0"/>
<dbReference type="EMBL" id="QGTQ01000027">
    <property type="protein sequence ID" value="PWV95423.1"/>
    <property type="molecule type" value="Genomic_DNA"/>
</dbReference>
<dbReference type="CDD" id="cd18720">
    <property type="entry name" value="PIN_YqxD-like"/>
    <property type="match status" value="1"/>
</dbReference>